<organism evidence="1 2">
    <name type="scientific">Melastoma candidum</name>
    <dbReference type="NCBI Taxonomy" id="119954"/>
    <lineage>
        <taxon>Eukaryota</taxon>
        <taxon>Viridiplantae</taxon>
        <taxon>Streptophyta</taxon>
        <taxon>Embryophyta</taxon>
        <taxon>Tracheophyta</taxon>
        <taxon>Spermatophyta</taxon>
        <taxon>Magnoliopsida</taxon>
        <taxon>eudicotyledons</taxon>
        <taxon>Gunneridae</taxon>
        <taxon>Pentapetalae</taxon>
        <taxon>rosids</taxon>
        <taxon>malvids</taxon>
        <taxon>Myrtales</taxon>
        <taxon>Melastomataceae</taxon>
        <taxon>Melastomatoideae</taxon>
        <taxon>Melastomateae</taxon>
        <taxon>Melastoma</taxon>
    </lineage>
</organism>
<comment type="caution">
    <text evidence="1">The sequence shown here is derived from an EMBL/GenBank/DDBJ whole genome shotgun (WGS) entry which is preliminary data.</text>
</comment>
<keyword evidence="2" id="KW-1185">Reference proteome</keyword>
<sequence>MPNKDAPTAKQGCLQKCGNVTIIYPFGVGEGCYRNPYFEIVCNASTSSGSEIPILQAYQLKVRNISYHDVTVVYDKKYPECYPNAEGMNITIRPLLGGRGRGLFNPLVFSPVDNKVVATGCGIFTYVTNGIYMNYTGGCLSLCDVNASYGIPKDSLYSKCLGYGCCEALMPRGLRALIIRVHAIGGAHTMNNSNSQCARAFVAGRNTPTERMSGDEVTMSMSWVFGKGPCKQEQGNNETSPDGCGDNACCINFRGNATHRCKCNKGYAGNPYLPDGCKDVDECKDSSVCAEIERAVCHNTEGSYFCRCPAGYHNNSATGNRCVSEGYANPQDHLEKTVLASIAAGLSMAAAVGSGIWCVVALKTKRKIKLRKMFFRRNGGLLLQQIASQEKSVVKTKIFTSEELEKATDNFNERRMLGKGGFGTVYKGMLSDGRIVAIKKSHVIHEKQIDQFINEVVILSEINHRNIVTLLGCCLETEVPLLVYEFISNGTLTQHLHEKADSTCYLPWYNRTRIAHEISEALAYLHSSASKPVFHRDVKSSNILLDSNYNAKISDFGIARSLPMEKTHLTTVLQGTFGYLDPEYFRSNQYTDKSDVYSFGVVLVELLAGERAVSRSSKVQVEEKSLVLNFVSAMKEGRMWDMIDSRIREEAAEEELLVFAMLARKCLKLMGRKRPTMKEVSTCLEHICKLSNNHSIKD</sequence>
<name>A0ACB9QI57_9MYRT</name>
<evidence type="ECO:0000313" key="2">
    <source>
        <dbReference type="Proteomes" id="UP001057402"/>
    </source>
</evidence>
<dbReference type="Proteomes" id="UP001057402">
    <property type="component" value="Chromosome 6"/>
</dbReference>
<accession>A0ACB9QI57</accession>
<gene>
    <name evidence="1" type="ORF">MLD38_022137</name>
</gene>
<reference evidence="2" key="1">
    <citation type="journal article" date="2023" name="Front. Plant Sci.">
        <title>Chromosomal-level genome assembly of Melastoma candidum provides insights into trichome evolution.</title>
        <authorList>
            <person name="Zhong Y."/>
            <person name="Wu W."/>
            <person name="Sun C."/>
            <person name="Zou P."/>
            <person name="Liu Y."/>
            <person name="Dai S."/>
            <person name="Zhou R."/>
        </authorList>
    </citation>
    <scope>NUCLEOTIDE SEQUENCE [LARGE SCALE GENOMIC DNA]</scope>
</reference>
<proteinExistence type="predicted"/>
<dbReference type="EMBL" id="CM042885">
    <property type="protein sequence ID" value="KAI4366239.1"/>
    <property type="molecule type" value="Genomic_DNA"/>
</dbReference>
<evidence type="ECO:0000313" key="1">
    <source>
        <dbReference type="EMBL" id="KAI4366239.1"/>
    </source>
</evidence>
<protein>
    <submittedName>
        <fullName evidence="1">Uncharacterized protein</fullName>
    </submittedName>
</protein>